<keyword evidence="2 7" id="KW-0699">rRNA-binding</keyword>
<dbReference type="GO" id="GO:0019843">
    <property type="term" value="F:rRNA binding"/>
    <property type="evidence" value="ECO:0007669"/>
    <property type="project" value="UniProtKB-UniRule"/>
</dbReference>
<gene>
    <name evidence="7 9" type="primary">rplI</name>
    <name evidence="9" type="ordered locus">Bint_1153</name>
</gene>
<dbReference type="Gene3D" id="3.40.5.10">
    <property type="entry name" value="Ribosomal protein L9, N-terminal domain"/>
    <property type="match status" value="1"/>
</dbReference>
<dbReference type="HAMAP" id="MF_00503">
    <property type="entry name" value="Ribosomal_bL9"/>
    <property type="match status" value="1"/>
</dbReference>
<evidence type="ECO:0000256" key="1">
    <source>
        <dbReference type="ARBA" id="ARBA00010605"/>
    </source>
</evidence>
<dbReference type="GO" id="GO:1990904">
    <property type="term" value="C:ribonucleoprotein complex"/>
    <property type="evidence" value="ECO:0007669"/>
    <property type="project" value="UniProtKB-KW"/>
</dbReference>
<reference evidence="9 10" key="1">
    <citation type="journal article" date="2011" name="BMC Genomics">
        <title>Complete genome sequence of Brachyspira intermedia reveals unique genomic features in Brachyspira species and phage-mediated horizontal gene transfer.</title>
        <authorList>
            <person name="Hafstrom T."/>
            <person name="Jansson D.S."/>
            <person name="Segerman B."/>
        </authorList>
    </citation>
    <scope>NUCLEOTIDE SEQUENCE [LARGE SCALE GENOMIC DNA]</scope>
    <source>
        <strain evidence="10">ATCC 51140 / PWS/A</strain>
    </source>
</reference>
<keyword evidence="5 7" id="KW-0687">Ribonucleoprotein</keyword>
<dbReference type="Pfam" id="PF01281">
    <property type="entry name" value="Ribosomal_L9_N"/>
    <property type="match status" value="1"/>
</dbReference>
<dbReference type="InterPro" id="IPR036791">
    <property type="entry name" value="Ribosomal_bL9_C_sf"/>
</dbReference>
<keyword evidence="10" id="KW-1185">Reference proteome</keyword>
<dbReference type="Proteomes" id="UP000008522">
    <property type="component" value="Chromosome"/>
</dbReference>
<evidence type="ECO:0000256" key="3">
    <source>
        <dbReference type="ARBA" id="ARBA00022884"/>
    </source>
</evidence>
<dbReference type="GO" id="GO:0003735">
    <property type="term" value="F:structural constituent of ribosome"/>
    <property type="evidence" value="ECO:0007669"/>
    <property type="project" value="InterPro"/>
</dbReference>
<dbReference type="InterPro" id="IPR009027">
    <property type="entry name" value="Ribosomal_bL9/RNase_H1_N"/>
</dbReference>
<sequence length="171" mass="19220">MEVILKKDFISLGYEGDICKVKDGYARNYLIPRNIAVVKNAANLRTLAQMQKSLEKKRAKRKMEAEILKGKIVDITVVIPMKVAENGKLYGSVSQQTIVDALKEKEIDINKRDVHMEKHIKELGDFEVEIKLYHSVNANIKIKVVNVDENPAAEEVKEENNAAVETASAEA</sequence>
<evidence type="ECO:0000256" key="7">
    <source>
        <dbReference type="HAMAP-Rule" id="MF_00503"/>
    </source>
</evidence>
<dbReference type="InterPro" id="IPR036935">
    <property type="entry name" value="Ribosomal_bL9_N_sf"/>
</dbReference>
<evidence type="ECO:0000313" key="10">
    <source>
        <dbReference type="Proteomes" id="UP000008522"/>
    </source>
</evidence>
<dbReference type="Gene3D" id="3.10.430.100">
    <property type="entry name" value="Ribosomal protein L9, C-terminal domain"/>
    <property type="match status" value="1"/>
</dbReference>
<dbReference type="PANTHER" id="PTHR21368">
    <property type="entry name" value="50S RIBOSOMAL PROTEIN L9"/>
    <property type="match status" value="1"/>
</dbReference>
<dbReference type="SUPFAM" id="SSF55658">
    <property type="entry name" value="L9 N-domain-like"/>
    <property type="match status" value="1"/>
</dbReference>
<organism evidence="9 10">
    <name type="scientific">Brachyspira intermedia (strain ATCC 51140 / PWS/A)</name>
    <name type="common">Serpulina intermedia</name>
    <dbReference type="NCBI Taxonomy" id="1045858"/>
    <lineage>
        <taxon>Bacteria</taxon>
        <taxon>Pseudomonadati</taxon>
        <taxon>Spirochaetota</taxon>
        <taxon>Spirochaetia</taxon>
        <taxon>Brachyspirales</taxon>
        <taxon>Brachyspiraceae</taxon>
        <taxon>Brachyspira</taxon>
    </lineage>
</organism>
<dbReference type="InterPro" id="IPR000244">
    <property type="entry name" value="Ribosomal_bL9"/>
</dbReference>
<evidence type="ECO:0000259" key="8">
    <source>
        <dbReference type="PROSITE" id="PS00651"/>
    </source>
</evidence>
<keyword evidence="4 7" id="KW-0689">Ribosomal protein</keyword>
<dbReference type="InterPro" id="IPR020070">
    <property type="entry name" value="Ribosomal_bL9_N"/>
</dbReference>
<comment type="function">
    <text evidence="7">Binds to the 23S rRNA.</text>
</comment>
<dbReference type="EMBL" id="CP002874">
    <property type="protein sequence ID" value="AEM21774.1"/>
    <property type="molecule type" value="Genomic_DNA"/>
</dbReference>
<dbReference type="PATRIC" id="fig|1045858.4.peg.1153"/>
<keyword evidence="3 7" id="KW-0694">RNA-binding</keyword>
<evidence type="ECO:0000256" key="2">
    <source>
        <dbReference type="ARBA" id="ARBA00022730"/>
    </source>
</evidence>
<dbReference type="eggNOG" id="COG0359">
    <property type="taxonomic scope" value="Bacteria"/>
</dbReference>
<evidence type="ECO:0000313" key="9">
    <source>
        <dbReference type="EMBL" id="AEM21774.1"/>
    </source>
</evidence>
<dbReference type="InterPro" id="IPR020069">
    <property type="entry name" value="Ribosomal_bL9_C"/>
</dbReference>
<evidence type="ECO:0000256" key="4">
    <source>
        <dbReference type="ARBA" id="ARBA00022980"/>
    </source>
</evidence>
<dbReference type="GO" id="GO:0006412">
    <property type="term" value="P:translation"/>
    <property type="evidence" value="ECO:0007669"/>
    <property type="project" value="UniProtKB-UniRule"/>
</dbReference>
<proteinExistence type="inferred from homology"/>
<comment type="similarity">
    <text evidence="1 7">Belongs to the bacterial ribosomal protein bL9 family.</text>
</comment>
<name>G0EN15_BRAIP</name>
<protein>
    <recommendedName>
        <fullName evidence="6 7">Large ribosomal subunit protein bL9</fullName>
    </recommendedName>
</protein>
<accession>G0EN15</accession>
<dbReference type="SUPFAM" id="SSF55653">
    <property type="entry name" value="Ribosomal protein L9 C-domain"/>
    <property type="match status" value="1"/>
</dbReference>
<dbReference type="InterPro" id="IPR020594">
    <property type="entry name" value="Ribosomal_bL9_bac/chp"/>
</dbReference>
<evidence type="ECO:0000256" key="6">
    <source>
        <dbReference type="ARBA" id="ARBA00035292"/>
    </source>
</evidence>
<dbReference type="Pfam" id="PF03948">
    <property type="entry name" value="Ribosomal_L9_C"/>
    <property type="match status" value="1"/>
</dbReference>
<dbReference type="HOGENOM" id="CLU_078938_3_0_12"/>
<dbReference type="KEGG" id="bip:Bint_1153"/>
<dbReference type="GeneID" id="44969700"/>
<dbReference type="AlphaFoldDB" id="G0EN15"/>
<dbReference type="OrthoDB" id="9788336at2"/>
<dbReference type="RefSeq" id="WP_014487607.1">
    <property type="nucleotide sequence ID" value="NC_017243.1"/>
</dbReference>
<feature type="domain" description="Ribosomal protein L9" evidence="8">
    <location>
        <begin position="13"/>
        <end position="40"/>
    </location>
</feature>
<evidence type="ECO:0000256" key="5">
    <source>
        <dbReference type="ARBA" id="ARBA00023274"/>
    </source>
</evidence>
<dbReference type="PROSITE" id="PS00651">
    <property type="entry name" value="RIBOSOMAL_L9"/>
    <property type="match status" value="1"/>
</dbReference>
<dbReference type="NCBIfam" id="TIGR00158">
    <property type="entry name" value="L9"/>
    <property type="match status" value="1"/>
</dbReference>
<dbReference type="GO" id="GO:0005840">
    <property type="term" value="C:ribosome"/>
    <property type="evidence" value="ECO:0007669"/>
    <property type="project" value="UniProtKB-KW"/>
</dbReference>